<evidence type="ECO:0000313" key="15">
    <source>
        <dbReference type="EMBL" id="EQD51589.1"/>
    </source>
</evidence>
<dbReference type="Gene3D" id="1.10.730.10">
    <property type="entry name" value="Isoleucyl-tRNA Synthetase, Domain 1"/>
    <property type="match status" value="1"/>
</dbReference>
<dbReference type="InterPro" id="IPR009080">
    <property type="entry name" value="tRNAsynth_Ia_anticodon-bd"/>
</dbReference>
<evidence type="ECO:0000256" key="7">
    <source>
        <dbReference type="ARBA" id="ARBA00022917"/>
    </source>
</evidence>
<dbReference type="NCBIfam" id="TIGR00396">
    <property type="entry name" value="leuS_bact"/>
    <property type="match status" value="1"/>
</dbReference>
<feature type="domain" description="Aminoacyl-tRNA synthetase class Ia" evidence="11">
    <location>
        <begin position="421"/>
        <end position="619"/>
    </location>
</feature>
<feature type="domain" description="Methionyl/Leucyl tRNA synthetase" evidence="13">
    <location>
        <begin position="42"/>
        <end position="177"/>
    </location>
</feature>
<name>T1BF03_9ZZZZ</name>
<dbReference type="SUPFAM" id="SSF50677">
    <property type="entry name" value="ValRS/IleRS/LeuRS editing domain"/>
    <property type="match status" value="1"/>
</dbReference>
<dbReference type="SUPFAM" id="SSF47323">
    <property type="entry name" value="Anticodon-binding domain of a subclass of class I aminoacyl-tRNA synthetases"/>
    <property type="match status" value="1"/>
</dbReference>
<dbReference type="Pfam" id="PF00133">
    <property type="entry name" value="tRNA-synt_1"/>
    <property type="match status" value="1"/>
</dbReference>
<keyword evidence="8 15" id="KW-0030">Aminoacyl-tRNA synthetase</keyword>
<evidence type="ECO:0000256" key="8">
    <source>
        <dbReference type="ARBA" id="ARBA00023146"/>
    </source>
</evidence>
<reference evidence="15" key="2">
    <citation type="journal article" date="2014" name="ISME J.">
        <title>Microbial stratification in low pH oxic and suboxic macroscopic growths along an acid mine drainage.</title>
        <authorList>
            <person name="Mendez-Garcia C."/>
            <person name="Mesa V."/>
            <person name="Sprenger R.R."/>
            <person name="Richter M."/>
            <person name="Diez M.S."/>
            <person name="Solano J."/>
            <person name="Bargiela R."/>
            <person name="Golyshina O.V."/>
            <person name="Manteca A."/>
            <person name="Ramos J.L."/>
            <person name="Gallego J.R."/>
            <person name="Llorente I."/>
            <person name="Martins Dos Santos V.A."/>
            <person name="Jensen O.N."/>
            <person name="Pelaez A.I."/>
            <person name="Sanchez J."/>
            <person name="Ferrer M."/>
        </authorList>
    </citation>
    <scope>NUCLEOTIDE SEQUENCE</scope>
</reference>
<dbReference type="Pfam" id="PF13603">
    <property type="entry name" value="tRNA-synt_1_2"/>
    <property type="match status" value="1"/>
</dbReference>
<dbReference type="Pfam" id="PF09334">
    <property type="entry name" value="tRNA-synt_1g"/>
    <property type="match status" value="1"/>
</dbReference>
<dbReference type="Pfam" id="PF08264">
    <property type="entry name" value="Anticodon_1"/>
    <property type="match status" value="1"/>
</dbReference>
<dbReference type="HAMAP" id="MF_00049_B">
    <property type="entry name" value="Leu_tRNA_synth_B"/>
    <property type="match status" value="1"/>
</dbReference>
<dbReference type="Gene3D" id="3.10.20.590">
    <property type="match status" value="1"/>
</dbReference>
<dbReference type="CDD" id="cd00812">
    <property type="entry name" value="LeuRS_core"/>
    <property type="match status" value="1"/>
</dbReference>
<comment type="similarity">
    <text evidence="1">Belongs to the class-I aminoacyl-tRNA synthetase family.</text>
</comment>
<evidence type="ECO:0000256" key="4">
    <source>
        <dbReference type="ARBA" id="ARBA00022598"/>
    </source>
</evidence>
<evidence type="ECO:0000256" key="1">
    <source>
        <dbReference type="ARBA" id="ARBA00005594"/>
    </source>
</evidence>
<organism evidence="15">
    <name type="scientific">mine drainage metagenome</name>
    <dbReference type="NCBI Taxonomy" id="410659"/>
    <lineage>
        <taxon>unclassified sequences</taxon>
        <taxon>metagenomes</taxon>
        <taxon>ecological metagenomes</taxon>
    </lineage>
</organism>
<accession>T1BF03</accession>
<sequence>MSTDDRMSDCYDPGKIEAWAQARWGAARVFEAHESDPRPPYYVLSMFPYPSGRLHMGHVRNYTIGDVIARYHRMRGESVLQPMGFDAFGLPAENAAIQNQISPARWTEANIATMRAQLDRLGFGYDWRRELVTSRPGYYRFEQWLFTELYRKGLAYREKASVNWDPVDQTVLANEQVIDGRGWRSGAPVERREIEQWFVRITAYAEELLSGLDTLTGWPEEVKRMQRNWIGRSNGIEIDFERLDGKGVIRVFTTRADTLCGVTSLALAPEHPIVQDLLPHHAAMRAFVASMRQRETREAALETQEKRGLPTGIRVRHPLTNEALPVWVASYVVMTYGTGAIMAVPAHDARDYEFAKRHGLPIRPVIRTLDGSETNVAGAPLTGEGIVIDSGPLSGLSSADARVRALELLGARATEVVRYRLRDWGVSRQRYWGCPIPMVHCPDCGIVPVPARDLPVVLPETVHLTGVRSPLVTLASFREVPCPHCGRSAHRETDTFDTFFESSWYYARFASYDSAETILDERARHWLPVNQYIGGIEHAVLHLLYARFFHKVLRDMGWVGCDEPFTRLLSQGMVLKDGAKMSKSKGNVVDPEAIVARFGADTARLFMMFAAPPEQSLEWSEQGVEGAQRFIRRLWRLVHERADGQTDGRFDPGELSDRGTALWHLLHETVAGVDADVGSRQTFNTAIAKVMEFTNALARFEPIGQADRGLVQEALVTIVHLLNPIIPHVTESLWQVLGGEGLLALRPWPVADPRALVREEIELVVQVNGRRRGSLRVRTDEAEARIRSRVLADPALARFIDADAVERWVFVPGRLMNVVVDGERKSG</sequence>
<evidence type="ECO:0000256" key="6">
    <source>
        <dbReference type="ARBA" id="ARBA00022840"/>
    </source>
</evidence>
<dbReference type="InterPro" id="IPR002300">
    <property type="entry name" value="aa-tRNA-synth_Ia"/>
</dbReference>
<dbReference type="GO" id="GO:0004823">
    <property type="term" value="F:leucine-tRNA ligase activity"/>
    <property type="evidence" value="ECO:0007669"/>
    <property type="project" value="UniProtKB-EC"/>
</dbReference>
<keyword evidence="4 15" id="KW-0436">Ligase</keyword>
<dbReference type="AlphaFoldDB" id="T1BF03"/>
<dbReference type="InterPro" id="IPR025709">
    <property type="entry name" value="Leu_tRNA-synth_edit"/>
</dbReference>
<proteinExistence type="inferred from homology"/>
<dbReference type="GO" id="GO:0005829">
    <property type="term" value="C:cytosol"/>
    <property type="evidence" value="ECO:0007669"/>
    <property type="project" value="TreeGrafter"/>
</dbReference>
<dbReference type="EMBL" id="AUZY01007083">
    <property type="protein sequence ID" value="EQD51589.1"/>
    <property type="molecule type" value="Genomic_DNA"/>
</dbReference>
<dbReference type="CDD" id="cd07958">
    <property type="entry name" value="Anticodon_Ia_Leu_BEm"/>
    <property type="match status" value="1"/>
</dbReference>
<dbReference type="InterPro" id="IPR013155">
    <property type="entry name" value="M/V/L/I-tRNA-synth_anticd-bd"/>
</dbReference>
<evidence type="ECO:0000256" key="2">
    <source>
        <dbReference type="ARBA" id="ARBA00013164"/>
    </source>
</evidence>
<evidence type="ECO:0000259" key="13">
    <source>
        <dbReference type="Pfam" id="PF09334"/>
    </source>
</evidence>
<dbReference type="FunFam" id="1.10.730.10:FF:000003">
    <property type="entry name" value="Leucine--tRNA ligase"/>
    <property type="match status" value="1"/>
</dbReference>
<dbReference type="PRINTS" id="PR00985">
    <property type="entry name" value="TRNASYNTHLEU"/>
</dbReference>
<keyword evidence="5" id="KW-0547">Nucleotide-binding</keyword>
<evidence type="ECO:0000256" key="10">
    <source>
        <dbReference type="ARBA" id="ARBA00047469"/>
    </source>
</evidence>
<dbReference type="EC" id="6.1.1.4" evidence="2"/>
<dbReference type="PANTHER" id="PTHR43740">
    <property type="entry name" value="LEUCYL-TRNA SYNTHETASE"/>
    <property type="match status" value="1"/>
</dbReference>
<dbReference type="PROSITE" id="PS00178">
    <property type="entry name" value="AA_TRNA_LIGASE_I"/>
    <property type="match status" value="1"/>
</dbReference>
<evidence type="ECO:0000256" key="3">
    <source>
        <dbReference type="ARBA" id="ARBA00022490"/>
    </source>
</evidence>
<dbReference type="Gene3D" id="3.90.740.10">
    <property type="entry name" value="Valyl/Leucyl/Isoleucyl-tRNA synthetase, editing domain"/>
    <property type="match status" value="1"/>
</dbReference>
<dbReference type="PANTHER" id="PTHR43740:SF2">
    <property type="entry name" value="LEUCINE--TRNA LIGASE, MITOCHONDRIAL"/>
    <property type="match status" value="1"/>
</dbReference>
<evidence type="ECO:0000259" key="11">
    <source>
        <dbReference type="Pfam" id="PF00133"/>
    </source>
</evidence>
<dbReference type="InterPro" id="IPR009008">
    <property type="entry name" value="Val/Leu/Ile-tRNA-synth_edit"/>
</dbReference>
<dbReference type="Gene3D" id="3.40.50.620">
    <property type="entry name" value="HUPs"/>
    <property type="match status" value="2"/>
</dbReference>
<dbReference type="GO" id="GO:0002161">
    <property type="term" value="F:aminoacyl-tRNA deacylase activity"/>
    <property type="evidence" value="ECO:0007669"/>
    <property type="project" value="InterPro"/>
</dbReference>
<dbReference type="InterPro" id="IPR001412">
    <property type="entry name" value="aa-tRNA-synth_I_CS"/>
</dbReference>
<feature type="domain" description="Methionyl/Valyl/Leucyl/Isoleucyl-tRNA synthetase anticodon-binding" evidence="12">
    <location>
        <begin position="662"/>
        <end position="781"/>
    </location>
</feature>
<gene>
    <name evidence="15" type="ORF">B1B_10960</name>
</gene>
<evidence type="ECO:0000259" key="12">
    <source>
        <dbReference type="Pfam" id="PF08264"/>
    </source>
</evidence>
<dbReference type="GO" id="GO:0005524">
    <property type="term" value="F:ATP binding"/>
    <property type="evidence" value="ECO:0007669"/>
    <property type="project" value="UniProtKB-KW"/>
</dbReference>
<feature type="domain" description="Leucyl-tRNA synthetase editing" evidence="14">
    <location>
        <begin position="227"/>
        <end position="403"/>
    </location>
</feature>
<dbReference type="GO" id="GO:0006429">
    <property type="term" value="P:leucyl-tRNA aminoacylation"/>
    <property type="evidence" value="ECO:0007669"/>
    <property type="project" value="InterPro"/>
</dbReference>
<keyword evidence="6" id="KW-0067">ATP-binding</keyword>
<dbReference type="InterPro" id="IPR014729">
    <property type="entry name" value="Rossmann-like_a/b/a_fold"/>
</dbReference>
<dbReference type="InterPro" id="IPR015413">
    <property type="entry name" value="Methionyl/Leucyl_tRNA_Synth"/>
</dbReference>
<reference evidence="15" key="1">
    <citation type="submission" date="2013-08" db="EMBL/GenBank/DDBJ databases">
        <authorList>
            <person name="Mendez C."/>
            <person name="Richter M."/>
            <person name="Ferrer M."/>
            <person name="Sanchez J."/>
        </authorList>
    </citation>
    <scope>NUCLEOTIDE SEQUENCE</scope>
</reference>
<keyword evidence="7" id="KW-0648">Protein biosynthesis</keyword>
<evidence type="ECO:0000256" key="5">
    <source>
        <dbReference type="ARBA" id="ARBA00022741"/>
    </source>
</evidence>
<evidence type="ECO:0000256" key="9">
    <source>
        <dbReference type="ARBA" id="ARBA00030520"/>
    </source>
</evidence>
<dbReference type="SUPFAM" id="SSF52374">
    <property type="entry name" value="Nucleotidylyl transferase"/>
    <property type="match status" value="1"/>
</dbReference>
<keyword evidence="3" id="KW-0963">Cytoplasm</keyword>
<comment type="catalytic activity">
    <reaction evidence="10">
        <text>tRNA(Leu) + L-leucine + ATP = L-leucyl-tRNA(Leu) + AMP + diphosphate</text>
        <dbReference type="Rhea" id="RHEA:11688"/>
        <dbReference type="Rhea" id="RHEA-COMP:9613"/>
        <dbReference type="Rhea" id="RHEA-COMP:9622"/>
        <dbReference type="ChEBI" id="CHEBI:30616"/>
        <dbReference type="ChEBI" id="CHEBI:33019"/>
        <dbReference type="ChEBI" id="CHEBI:57427"/>
        <dbReference type="ChEBI" id="CHEBI:78442"/>
        <dbReference type="ChEBI" id="CHEBI:78494"/>
        <dbReference type="ChEBI" id="CHEBI:456215"/>
        <dbReference type="EC" id="6.1.1.4"/>
    </reaction>
</comment>
<protein>
    <recommendedName>
        <fullName evidence="2">leucine--tRNA ligase</fullName>
        <ecNumber evidence="2">6.1.1.4</ecNumber>
    </recommendedName>
    <alternativeName>
        <fullName evidence="9">Leucyl-tRNA synthetase</fullName>
    </alternativeName>
</protein>
<evidence type="ECO:0000259" key="14">
    <source>
        <dbReference type="Pfam" id="PF13603"/>
    </source>
</evidence>
<dbReference type="InterPro" id="IPR002302">
    <property type="entry name" value="Leu-tRNA-ligase"/>
</dbReference>
<comment type="caution">
    <text evidence="15">The sequence shown here is derived from an EMBL/GenBank/DDBJ whole genome shotgun (WGS) entry which is preliminary data.</text>
</comment>